<reference evidence="3 4" key="1">
    <citation type="submission" date="2018-11" db="EMBL/GenBank/DDBJ databases">
        <title>Flavobacterium sp. nov., YIM 102701-2 draft genome.</title>
        <authorList>
            <person name="Li G."/>
            <person name="Jiang Y."/>
        </authorList>
    </citation>
    <scope>NUCLEOTIDE SEQUENCE [LARGE SCALE GENOMIC DNA]</scope>
    <source>
        <strain evidence="3 4">YIM 102701-2</strain>
    </source>
</reference>
<evidence type="ECO:0000313" key="3">
    <source>
        <dbReference type="EMBL" id="RRJ90926.1"/>
    </source>
</evidence>
<comment type="caution">
    <text evidence="3">The sequence shown here is derived from an EMBL/GenBank/DDBJ whole genome shotgun (WGS) entry which is preliminary data.</text>
</comment>
<organism evidence="3 4">
    <name type="scientific">Paenimyroides tangerinum</name>
    <dbReference type="NCBI Taxonomy" id="2488728"/>
    <lineage>
        <taxon>Bacteria</taxon>
        <taxon>Pseudomonadati</taxon>
        <taxon>Bacteroidota</taxon>
        <taxon>Flavobacteriia</taxon>
        <taxon>Flavobacteriales</taxon>
        <taxon>Flavobacteriaceae</taxon>
        <taxon>Paenimyroides</taxon>
    </lineage>
</organism>
<evidence type="ECO:0000256" key="1">
    <source>
        <dbReference type="SAM" id="MobiDB-lite"/>
    </source>
</evidence>
<name>A0A3P3WAD2_9FLAO</name>
<dbReference type="Proteomes" id="UP000275719">
    <property type="component" value="Unassembled WGS sequence"/>
</dbReference>
<dbReference type="Gene3D" id="2.40.128.640">
    <property type="match status" value="1"/>
</dbReference>
<evidence type="ECO:0000256" key="2">
    <source>
        <dbReference type="SAM" id="SignalP"/>
    </source>
</evidence>
<dbReference type="AlphaFoldDB" id="A0A3P3WAD2"/>
<feature type="region of interest" description="Disordered" evidence="1">
    <location>
        <begin position="29"/>
        <end position="58"/>
    </location>
</feature>
<gene>
    <name evidence="3" type="ORF">EG240_07835</name>
</gene>
<dbReference type="PROSITE" id="PS51257">
    <property type="entry name" value="PROKAR_LIPOPROTEIN"/>
    <property type="match status" value="1"/>
</dbReference>
<feature type="chain" id="PRO_5018006626" evidence="2">
    <location>
        <begin position="23"/>
        <end position="161"/>
    </location>
</feature>
<dbReference type="InterPro" id="IPR007298">
    <property type="entry name" value="Cu-R_lipoprotein_NlpE"/>
</dbReference>
<feature type="compositionally biased region" description="Polar residues" evidence="1">
    <location>
        <begin position="29"/>
        <end position="48"/>
    </location>
</feature>
<dbReference type="RefSeq" id="WP_125018840.1">
    <property type="nucleotide sequence ID" value="NZ_RQVQ01000014.1"/>
</dbReference>
<dbReference type="Pfam" id="PF04170">
    <property type="entry name" value="NlpE"/>
    <property type="match status" value="1"/>
</dbReference>
<sequence length="161" mass="17574">MKKMILAAAIIAVGFTSCNKKAEGDAATNDTITKTTETPQTDASTHPEGTTPKPDEHTAQTSLDWAGIYAGTLPCADCEGIQTEVALNDDDTFVVKQTYLGKKETIEDKGKIMWHDGTIAHLKGKTVDMKLKVGENQLIFLDQEGKEITGPLKDKYIFKKN</sequence>
<accession>A0A3P3WAD2</accession>
<protein>
    <submittedName>
        <fullName evidence="3">Copper resistance protein NlpE</fullName>
    </submittedName>
</protein>
<dbReference type="OrthoDB" id="5348860at2"/>
<keyword evidence="4" id="KW-1185">Reference proteome</keyword>
<dbReference type="EMBL" id="RQVQ01000014">
    <property type="protein sequence ID" value="RRJ90926.1"/>
    <property type="molecule type" value="Genomic_DNA"/>
</dbReference>
<proteinExistence type="predicted"/>
<evidence type="ECO:0000313" key="4">
    <source>
        <dbReference type="Proteomes" id="UP000275719"/>
    </source>
</evidence>
<feature type="signal peptide" evidence="2">
    <location>
        <begin position="1"/>
        <end position="22"/>
    </location>
</feature>
<keyword evidence="2" id="KW-0732">Signal</keyword>